<gene>
    <name evidence="2" type="ORF">Q8F55_005614</name>
</gene>
<accession>A0ABR3Q2C6</accession>
<evidence type="ECO:0000313" key="2">
    <source>
        <dbReference type="EMBL" id="KAL1408800.1"/>
    </source>
</evidence>
<feature type="transmembrane region" description="Helical" evidence="1">
    <location>
        <begin position="72"/>
        <end position="92"/>
    </location>
</feature>
<reference evidence="2 3" key="1">
    <citation type="submission" date="2023-08" db="EMBL/GenBank/DDBJ databases">
        <title>Annotated Genome Sequence of Vanrija albida AlHP1.</title>
        <authorList>
            <person name="Herzog R."/>
        </authorList>
    </citation>
    <scope>NUCLEOTIDE SEQUENCE [LARGE SCALE GENOMIC DNA]</scope>
    <source>
        <strain evidence="2 3">AlHP1</strain>
    </source>
</reference>
<keyword evidence="3" id="KW-1185">Reference proteome</keyword>
<keyword evidence="1" id="KW-0812">Transmembrane</keyword>
<dbReference type="EMBL" id="JBBXJM010000004">
    <property type="protein sequence ID" value="KAL1408800.1"/>
    <property type="molecule type" value="Genomic_DNA"/>
</dbReference>
<dbReference type="RefSeq" id="XP_069208744.1">
    <property type="nucleotide sequence ID" value="XM_069354102.1"/>
</dbReference>
<feature type="transmembrane region" description="Helical" evidence="1">
    <location>
        <begin position="33"/>
        <end position="52"/>
    </location>
</feature>
<evidence type="ECO:0008006" key="4">
    <source>
        <dbReference type="Google" id="ProtNLM"/>
    </source>
</evidence>
<proteinExistence type="predicted"/>
<dbReference type="GeneID" id="95986657"/>
<evidence type="ECO:0000256" key="1">
    <source>
        <dbReference type="SAM" id="Phobius"/>
    </source>
</evidence>
<evidence type="ECO:0000313" key="3">
    <source>
        <dbReference type="Proteomes" id="UP001565368"/>
    </source>
</evidence>
<comment type="caution">
    <text evidence="2">The sequence shown here is derived from an EMBL/GenBank/DDBJ whole genome shotgun (WGS) entry which is preliminary data.</text>
</comment>
<feature type="transmembrane region" description="Helical" evidence="1">
    <location>
        <begin position="9"/>
        <end position="27"/>
    </location>
</feature>
<name>A0ABR3Q2C6_9TREE</name>
<feature type="transmembrane region" description="Helical" evidence="1">
    <location>
        <begin position="235"/>
        <end position="252"/>
    </location>
</feature>
<sequence length="265" mass="28859">MISKEAQTRIWSVAIVIVYTAYAMWALAVMGRYSGLATFGPVCALVFFVVLFEDGEKVSFPPPFTHPNAGKAVAWTAMLVTTASLVAGWYSLCEVNMLGIALSHNTGLLAMAVLFFVETNMWPGLASFATMSPNRRKVVVARAIQFGWLPIAVHYALTYHGDWTLPVIGMVACVMCALGGAFAEYYTRREAEHIEEMRASLPLVNEKAALPLVNEKGGDVETAVEKPVTAMSTRYAICIAISFVTTLLSAIVQSRSLRSELPNPL</sequence>
<feature type="transmembrane region" description="Helical" evidence="1">
    <location>
        <begin position="163"/>
        <end position="183"/>
    </location>
</feature>
<keyword evidence="1" id="KW-0472">Membrane</keyword>
<dbReference type="Proteomes" id="UP001565368">
    <property type="component" value="Unassembled WGS sequence"/>
</dbReference>
<organism evidence="2 3">
    <name type="scientific">Vanrija albida</name>
    <dbReference type="NCBI Taxonomy" id="181172"/>
    <lineage>
        <taxon>Eukaryota</taxon>
        <taxon>Fungi</taxon>
        <taxon>Dikarya</taxon>
        <taxon>Basidiomycota</taxon>
        <taxon>Agaricomycotina</taxon>
        <taxon>Tremellomycetes</taxon>
        <taxon>Trichosporonales</taxon>
        <taxon>Trichosporonaceae</taxon>
        <taxon>Vanrija</taxon>
    </lineage>
</organism>
<keyword evidence="1" id="KW-1133">Transmembrane helix</keyword>
<protein>
    <recommendedName>
        <fullName evidence="4">Major facilitator superfamily (MFS) profile domain-containing protein</fullName>
    </recommendedName>
</protein>
<feature type="transmembrane region" description="Helical" evidence="1">
    <location>
        <begin position="98"/>
        <end position="117"/>
    </location>
</feature>